<evidence type="ECO:0000313" key="2">
    <source>
        <dbReference type="EMBL" id="KAL3281641.1"/>
    </source>
</evidence>
<comment type="caution">
    <text evidence="2">The sequence shown here is derived from an EMBL/GenBank/DDBJ whole genome shotgun (WGS) entry which is preliminary data.</text>
</comment>
<dbReference type="Proteomes" id="UP001516400">
    <property type="component" value="Unassembled WGS sequence"/>
</dbReference>
<evidence type="ECO:0000256" key="1">
    <source>
        <dbReference type="SAM" id="MobiDB-lite"/>
    </source>
</evidence>
<organism evidence="2 3">
    <name type="scientific">Cryptolaemus montrouzieri</name>
    <dbReference type="NCBI Taxonomy" id="559131"/>
    <lineage>
        <taxon>Eukaryota</taxon>
        <taxon>Metazoa</taxon>
        <taxon>Ecdysozoa</taxon>
        <taxon>Arthropoda</taxon>
        <taxon>Hexapoda</taxon>
        <taxon>Insecta</taxon>
        <taxon>Pterygota</taxon>
        <taxon>Neoptera</taxon>
        <taxon>Endopterygota</taxon>
        <taxon>Coleoptera</taxon>
        <taxon>Polyphaga</taxon>
        <taxon>Cucujiformia</taxon>
        <taxon>Coccinelloidea</taxon>
        <taxon>Coccinellidae</taxon>
        <taxon>Scymninae</taxon>
        <taxon>Scymnini</taxon>
        <taxon>Cryptolaemus</taxon>
    </lineage>
</organism>
<feature type="region of interest" description="Disordered" evidence="1">
    <location>
        <begin position="40"/>
        <end position="59"/>
    </location>
</feature>
<protein>
    <recommendedName>
        <fullName evidence="4">BZIP domain-containing protein</fullName>
    </recommendedName>
</protein>
<evidence type="ECO:0000313" key="3">
    <source>
        <dbReference type="Proteomes" id="UP001516400"/>
    </source>
</evidence>
<keyword evidence="3" id="KW-1185">Reference proteome</keyword>
<gene>
    <name evidence="2" type="ORF">HHI36_004847</name>
</gene>
<dbReference type="EMBL" id="JABFTP020000144">
    <property type="protein sequence ID" value="KAL3281641.1"/>
    <property type="molecule type" value="Genomic_DNA"/>
</dbReference>
<dbReference type="AlphaFoldDB" id="A0ABD2NSE9"/>
<proteinExistence type="predicted"/>
<name>A0ABD2NSE9_9CUCU</name>
<accession>A0ABD2NSE9</accession>
<evidence type="ECO:0008006" key="4">
    <source>
        <dbReference type="Google" id="ProtNLM"/>
    </source>
</evidence>
<sequence>MPRLQIQHTQKRQAASPHFTPPCSDDEGASHPEPNRRIASALERSTIQRNRRNHLIRKREKQIIRLKGENRRLKKKLQQLKKSPIKWPNSKLLSDVGTKCRRNKEDVVIW</sequence>
<reference evidence="2 3" key="1">
    <citation type="journal article" date="2021" name="BMC Biol.">
        <title>Horizontally acquired antibacterial genes associated with adaptive radiation of ladybird beetles.</title>
        <authorList>
            <person name="Li H.S."/>
            <person name="Tang X.F."/>
            <person name="Huang Y.H."/>
            <person name="Xu Z.Y."/>
            <person name="Chen M.L."/>
            <person name="Du X.Y."/>
            <person name="Qiu B.Y."/>
            <person name="Chen P.T."/>
            <person name="Zhang W."/>
            <person name="Slipinski A."/>
            <person name="Escalona H.E."/>
            <person name="Waterhouse R.M."/>
            <person name="Zwick A."/>
            <person name="Pang H."/>
        </authorList>
    </citation>
    <scope>NUCLEOTIDE SEQUENCE [LARGE SCALE GENOMIC DNA]</scope>
    <source>
        <strain evidence="2">SYSU2018</strain>
    </source>
</reference>
<feature type="region of interest" description="Disordered" evidence="1">
    <location>
        <begin position="1"/>
        <end position="35"/>
    </location>
</feature>
<feature type="compositionally biased region" description="Basic residues" evidence="1">
    <location>
        <begin position="49"/>
        <end position="59"/>
    </location>
</feature>